<keyword evidence="1" id="KW-0812">Transmembrane</keyword>
<proteinExistence type="predicted"/>
<dbReference type="EMBL" id="JAUFRC010000001">
    <property type="protein sequence ID" value="MDN3712675.1"/>
    <property type="molecule type" value="Genomic_DNA"/>
</dbReference>
<feature type="transmembrane region" description="Helical" evidence="1">
    <location>
        <begin position="24"/>
        <end position="45"/>
    </location>
</feature>
<keyword evidence="3" id="KW-1185">Reference proteome</keyword>
<keyword evidence="1" id="KW-0472">Membrane</keyword>
<evidence type="ECO:0000256" key="1">
    <source>
        <dbReference type="SAM" id="Phobius"/>
    </source>
</evidence>
<keyword evidence="1" id="KW-1133">Transmembrane helix</keyword>
<evidence type="ECO:0000313" key="3">
    <source>
        <dbReference type="Proteomes" id="UP001243846"/>
    </source>
</evidence>
<gene>
    <name evidence="2" type="ORF">QWZ10_14665</name>
</gene>
<reference evidence="3" key="1">
    <citation type="journal article" date="2019" name="Int. J. Syst. Evol. Microbiol.">
        <title>The Global Catalogue of Microorganisms (GCM) 10K type strain sequencing project: providing services to taxonomists for standard genome sequencing and annotation.</title>
        <authorList>
            <consortium name="The Broad Institute Genomics Platform"/>
            <consortium name="The Broad Institute Genome Sequencing Center for Infectious Disease"/>
            <person name="Wu L."/>
            <person name="Ma J."/>
        </authorList>
    </citation>
    <scope>NUCLEOTIDE SEQUENCE [LARGE SCALE GENOMIC DNA]</scope>
    <source>
        <strain evidence="3">CECT 8482</strain>
    </source>
</reference>
<name>A0ABT8DB36_9RHOB</name>
<dbReference type="Proteomes" id="UP001243846">
    <property type="component" value="Unassembled WGS sequence"/>
</dbReference>
<accession>A0ABT8DB36</accession>
<comment type="caution">
    <text evidence="2">The sequence shown here is derived from an EMBL/GenBank/DDBJ whole genome shotgun (WGS) entry which is preliminary data.</text>
</comment>
<sequence length="126" mass="13432">MTPDELIATLSPSRLPPSVLVLDWRAALALVGLGLLAGLVLLWLASPFLTRRRSRAAQLRALLHDTKAQDGEERLLALARLIGQLPEGLRPAAYGAAPVPDDAEIVRQAKAAGRSRSAALSARKRG</sequence>
<evidence type="ECO:0000313" key="2">
    <source>
        <dbReference type="EMBL" id="MDN3712675.1"/>
    </source>
</evidence>
<dbReference type="RefSeq" id="WP_377683143.1">
    <property type="nucleotide sequence ID" value="NZ_JBHMDZ010000001.1"/>
</dbReference>
<protein>
    <submittedName>
        <fullName evidence="2">Uncharacterized protein</fullName>
    </submittedName>
</protein>
<organism evidence="2 3">
    <name type="scientific">Paracoccus cavernae</name>
    <dbReference type="NCBI Taxonomy" id="1571207"/>
    <lineage>
        <taxon>Bacteria</taxon>
        <taxon>Pseudomonadati</taxon>
        <taxon>Pseudomonadota</taxon>
        <taxon>Alphaproteobacteria</taxon>
        <taxon>Rhodobacterales</taxon>
        <taxon>Paracoccaceae</taxon>
        <taxon>Paracoccus</taxon>
    </lineage>
</organism>